<protein>
    <submittedName>
        <fullName evidence="2">Glycerophosphoryl diester phosphodiesterase</fullName>
    </submittedName>
</protein>
<dbReference type="AlphaFoldDB" id="A0A0S7B848"/>
<gene>
    <name evidence="2" type="ORF">LARV_01265</name>
</gene>
<reference evidence="2" key="1">
    <citation type="submission" date="2015-07" db="EMBL/GenBank/DDBJ databases">
        <title>Draft Genome Sequences of Anaerolinea thermolimosa IMO-1, Bellilinea caldifistulae GOMI-1, Leptolinea tardivitalis YMTK-2, Levilinea saccharolytica KIBI-1,Longilinea arvoryzae KOME-1, Previously Described as Members of the Anaerolineaceae (Chloroflexi).</title>
        <authorList>
            <person name="Sekiguchi Y."/>
            <person name="Ohashi A."/>
            <person name="Matsuura N."/>
            <person name="Tourlousse M.D."/>
        </authorList>
    </citation>
    <scope>NUCLEOTIDE SEQUENCE [LARGE SCALE GENOMIC DNA]</scope>
    <source>
        <strain evidence="2">KOME-1</strain>
    </source>
</reference>
<dbReference type="Proteomes" id="UP000055060">
    <property type="component" value="Unassembled WGS sequence"/>
</dbReference>
<evidence type="ECO:0000259" key="1">
    <source>
        <dbReference type="PROSITE" id="PS51704"/>
    </source>
</evidence>
<dbReference type="GO" id="GO:0008081">
    <property type="term" value="F:phosphoric diester hydrolase activity"/>
    <property type="evidence" value="ECO:0007669"/>
    <property type="project" value="InterPro"/>
</dbReference>
<feature type="domain" description="GP-PDE" evidence="1">
    <location>
        <begin position="3"/>
        <end position="267"/>
    </location>
</feature>
<dbReference type="PROSITE" id="PS51704">
    <property type="entry name" value="GP_PDE"/>
    <property type="match status" value="1"/>
</dbReference>
<evidence type="ECO:0000313" key="3">
    <source>
        <dbReference type="Proteomes" id="UP000055060"/>
    </source>
</evidence>
<dbReference type="InterPro" id="IPR017946">
    <property type="entry name" value="PLC-like_Pdiesterase_TIM-brl"/>
</dbReference>
<dbReference type="RefSeq" id="WP_075072844.1">
    <property type="nucleotide sequence ID" value="NZ_DF967972.1"/>
</dbReference>
<dbReference type="OrthoDB" id="384721at2"/>
<dbReference type="STRING" id="360412.LARV_01265"/>
<dbReference type="Pfam" id="PF03009">
    <property type="entry name" value="GDPD"/>
    <property type="match status" value="1"/>
</dbReference>
<name>A0A0S7B848_9CHLR</name>
<dbReference type="PANTHER" id="PTHR46211:SF1">
    <property type="entry name" value="GLYCEROPHOSPHODIESTER PHOSPHODIESTERASE, CYTOPLASMIC"/>
    <property type="match status" value="1"/>
</dbReference>
<keyword evidence="3" id="KW-1185">Reference proteome</keyword>
<dbReference type="Gene3D" id="3.20.20.190">
    <property type="entry name" value="Phosphatidylinositol (PI) phosphodiesterase"/>
    <property type="match status" value="1"/>
</dbReference>
<accession>A0A0S7B848</accession>
<dbReference type="PANTHER" id="PTHR46211">
    <property type="entry name" value="GLYCEROPHOSPHORYL DIESTER PHOSPHODIESTERASE"/>
    <property type="match status" value="1"/>
</dbReference>
<proteinExistence type="predicted"/>
<sequence length="269" mass="29743">MSVLNIAHRGARSLAPENTLLAAEKGLALGADLWELDVAVTLDGELVVLHDDTLERTSNVAAVFPERRPWSVWTFALAELRQLDFGSWYAEKDPFSQVRAGAVSAGELARFKGAPIPTLREALEFTRSHQWRVNIEIKDAAHTPGDAFVVEKVAGLVKELDMLDRVILSSFNHDYIKRVKTADADIVTAALVDQPAPDPVALLEKTGAQAYNPNGKFLDEKTVRAVRAAGYDVLVWTVNEEADLRVLMEWGVSGIFTDFPQRLNRLLGR</sequence>
<organism evidence="2">
    <name type="scientific">Longilinea arvoryzae</name>
    <dbReference type="NCBI Taxonomy" id="360412"/>
    <lineage>
        <taxon>Bacteria</taxon>
        <taxon>Bacillati</taxon>
        <taxon>Chloroflexota</taxon>
        <taxon>Anaerolineae</taxon>
        <taxon>Anaerolineales</taxon>
        <taxon>Anaerolineaceae</taxon>
        <taxon>Longilinea</taxon>
    </lineage>
</organism>
<dbReference type="EMBL" id="DF967972">
    <property type="protein sequence ID" value="GAP13511.1"/>
    <property type="molecule type" value="Genomic_DNA"/>
</dbReference>
<dbReference type="GO" id="GO:0006629">
    <property type="term" value="P:lipid metabolic process"/>
    <property type="evidence" value="ECO:0007669"/>
    <property type="project" value="InterPro"/>
</dbReference>
<dbReference type="InterPro" id="IPR030395">
    <property type="entry name" value="GP_PDE_dom"/>
</dbReference>
<evidence type="ECO:0000313" key="2">
    <source>
        <dbReference type="EMBL" id="GAP13511.1"/>
    </source>
</evidence>
<dbReference type="SUPFAM" id="SSF51695">
    <property type="entry name" value="PLC-like phosphodiesterases"/>
    <property type="match status" value="1"/>
</dbReference>